<comment type="similarity">
    <text evidence="2 6">Belongs to the ABC-3 integral membrane protein family.</text>
</comment>
<dbReference type="Pfam" id="PF00950">
    <property type="entry name" value="ABC-3"/>
    <property type="match status" value="1"/>
</dbReference>
<evidence type="ECO:0000313" key="9">
    <source>
        <dbReference type="Proteomes" id="UP001157947"/>
    </source>
</evidence>
<keyword evidence="6" id="KW-0813">Transport</keyword>
<dbReference type="InterPro" id="IPR001626">
    <property type="entry name" value="ABC_TroCD"/>
</dbReference>
<keyword evidence="9" id="KW-1185">Reference proteome</keyword>
<protein>
    <submittedName>
        <fullName evidence="8">Zinc transport system permease protein</fullName>
    </submittedName>
</protein>
<feature type="transmembrane region" description="Helical" evidence="7">
    <location>
        <begin position="90"/>
        <end position="111"/>
    </location>
</feature>
<accession>A0AA46AFM5</accession>
<feature type="transmembrane region" description="Helical" evidence="7">
    <location>
        <begin position="243"/>
        <end position="261"/>
    </location>
</feature>
<sequence>MELLDISFIRNAIIGGVLLSLLLSVLSLFIVIKKWSFINIGISHAAFGGLAIGFVAGISPSLTGSLFAVFIGLLIGYISKKGNIHEDISIGILLSMSMALGVIVITFAPNYNSDLFAFLFGNILTITDEDIYILLLFSIFTFIFLWLSFKKILYCCFDEELAYISGINTNFYYYMMITILAIATVLSIKLVGTILSSAMMILPAAVSSQIFWHYKKILISSVIISLIMVLLGIFVSFEYNLPSGATIVLIYSIVFFIVFIFRKIVIKD</sequence>
<feature type="transmembrane region" description="Helical" evidence="7">
    <location>
        <begin position="194"/>
        <end position="212"/>
    </location>
</feature>
<evidence type="ECO:0000256" key="1">
    <source>
        <dbReference type="ARBA" id="ARBA00004141"/>
    </source>
</evidence>
<dbReference type="EMBL" id="FXTX01000021">
    <property type="protein sequence ID" value="SMP20715.1"/>
    <property type="molecule type" value="Genomic_DNA"/>
</dbReference>
<dbReference type="PANTHER" id="PTHR30477">
    <property type="entry name" value="ABC-TRANSPORTER METAL-BINDING PROTEIN"/>
    <property type="match status" value="1"/>
</dbReference>
<evidence type="ECO:0000256" key="7">
    <source>
        <dbReference type="SAM" id="Phobius"/>
    </source>
</evidence>
<dbReference type="PANTHER" id="PTHR30477:SF13">
    <property type="entry name" value="IRON TRANSPORT SYSTEM MEMBRANE PROTEIN HI_0360-RELATED"/>
    <property type="match status" value="1"/>
</dbReference>
<name>A0AA46AFM5_9AQUI</name>
<comment type="caution">
    <text evidence="8">The sequence shown here is derived from an EMBL/GenBank/DDBJ whole genome shotgun (WGS) entry which is preliminary data.</text>
</comment>
<reference evidence="8" key="1">
    <citation type="submission" date="2017-05" db="EMBL/GenBank/DDBJ databases">
        <authorList>
            <person name="Varghese N."/>
            <person name="Submissions S."/>
        </authorList>
    </citation>
    <scope>NUCLEOTIDE SEQUENCE</scope>
    <source>
        <strain evidence="8">DSM 18763</strain>
    </source>
</reference>
<evidence type="ECO:0000256" key="6">
    <source>
        <dbReference type="RuleBase" id="RU003943"/>
    </source>
</evidence>
<evidence type="ECO:0000256" key="2">
    <source>
        <dbReference type="ARBA" id="ARBA00008034"/>
    </source>
</evidence>
<dbReference type="CDD" id="cd06550">
    <property type="entry name" value="TM_ABC_iron-siderophores_like"/>
    <property type="match status" value="1"/>
</dbReference>
<dbReference type="SUPFAM" id="SSF81345">
    <property type="entry name" value="ABC transporter involved in vitamin B12 uptake, BtuC"/>
    <property type="match status" value="1"/>
</dbReference>
<evidence type="ECO:0000256" key="3">
    <source>
        <dbReference type="ARBA" id="ARBA00022692"/>
    </source>
</evidence>
<dbReference type="GO" id="GO:0010043">
    <property type="term" value="P:response to zinc ion"/>
    <property type="evidence" value="ECO:0007669"/>
    <property type="project" value="TreeGrafter"/>
</dbReference>
<keyword evidence="4 7" id="KW-1133">Transmembrane helix</keyword>
<organism evidence="8 9">
    <name type="scientific">Venenivibrio stagnispumantis</name>
    <dbReference type="NCBI Taxonomy" id="407998"/>
    <lineage>
        <taxon>Bacteria</taxon>
        <taxon>Pseudomonadati</taxon>
        <taxon>Aquificota</taxon>
        <taxon>Aquificia</taxon>
        <taxon>Aquificales</taxon>
        <taxon>Hydrogenothermaceae</taxon>
        <taxon>Venenivibrio</taxon>
    </lineage>
</organism>
<dbReference type="GO" id="GO:0043190">
    <property type="term" value="C:ATP-binding cassette (ABC) transporter complex"/>
    <property type="evidence" value="ECO:0007669"/>
    <property type="project" value="InterPro"/>
</dbReference>
<proteinExistence type="inferred from homology"/>
<dbReference type="InterPro" id="IPR037294">
    <property type="entry name" value="ABC_BtuC-like"/>
</dbReference>
<dbReference type="Proteomes" id="UP001157947">
    <property type="component" value="Unassembled WGS sequence"/>
</dbReference>
<gene>
    <name evidence="8" type="ORF">SAMN06264868_12110</name>
</gene>
<feature type="transmembrane region" description="Helical" evidence="7">
    <location>
        <begin position="131"/>
        <end position="149"/>
    </location>
</feature>
<keyword evidence="3 6" id="KW-0812">Transmembrane</keyword>
<dbReference type="Gene3D" id="1.10.3470.10">
    <property type="entry name" value="ABC transporter involved in vitamin B12 uptake, BtuC"/>
    <property type="match status" value="1"/>
</dbReference>
<dbReference type="GO" id="GO:0055085">
    <property type="term" value="P:transmembrane transport"/>
    <property type="evidence" value="ECO:0007669"/>
    <property type="project" value="InterPro"/>
</dbReference>
<evidence type="ECO:0000256" key="5">
    <source>
        <dbReference type="ARBA" id="ARBA00023136"/>
    </source>
</evidence>
<comment type="subcellular location">
    <subcellularLocation>
        <location evidence="6">Cell membrane</location>
        <topology evidence="6">Multi-pass membrane protein</topology>
    </subcellularLocation>
    <subcellularLocation>
        <location evidence="1">Membrane</location>
        <topology evidence="1">Multi-pass membrane protein</topology>
    </subcellularLocation>
</comment>
<keyword evidence="5 7" id="KW-0472">Membrane</keyword>
<feature type="transmembrane region" description="Helical" evidence="7">
    <location>
        <begin position="62"/>
        <end position="78"/>
    </location>
</feature>
<evidence type="ECO:0000256" key="4">
    <source>
        <dbReference type="ARBA" id="ARBA00022989"/>
    </source>
</evidence>
<feature type="transmembrane region" description="Helical" evidence="7">
    <location>
        <begin position="170"/>
        <end position="188"/>
    </location>
</feature>
<dbReference type="AlphaFoldDB" id="A0AA46AFM5"/>
<feature type="transmembrane region" description="Helical" evidence="7">
    <location>
        <begin position="217"/>
        <end position="237"/>
    </location>
</feature>
<feature type="transmembrane region" description="Helical" evidence="7">
    <location>
        <begin position="12"/>
        <end position="32"/>
    </location>
</feature>
<evidence type="ECO:0000313" key="8">
    <source>
        <dbReference type="EMBL" id="SMP20715.1"/>
    </source>
</evidence>